<dbReference type="Gene3D" id="3.30.40.10">
    <property type="entry name" value="Zinc/RING finger domain, C3HC4 (zinc finger)"/>
    <property type="match status" value="3"/>
</dbReference>
<evidence type="ECO:0000313" key="15">
    <source>
        <dbReference type="EMBL" id="RUS25845.1"/>
    </source>
</evidence>
<evidence type="ECO:0000256" key="9">
    <source>
        <dbReference type="ARBA" id="ARBA00023242"/>
    </source>
</evidence>
<feature type="compositionally biased region" description="Low complexity" evidence="11">
    <location>
        <begin position="314"/>
        <end position="325"/>
    </location>
</feature>
<evidence type="ECO:0008006" key="17">
    <source>
        <dbReference type="Google" id="ProtNLM"/>
    </source>
</evidence>
<feature type="compositionally biased region" description="Basic and acidic residues" evidence="11">
    <location>
        <begin position="420"/>
        <end position="430"/>
    </location>
</feature>
<keyword evidence="16" id="KW-1185">Reference proteome</keyword>
<evidence type="ECO:0000259" key="13">
    <source>
        <dbReference type="PROSITE" id="PS50280"/>
    </source>
</evidence>
<evidence type="ECO:0000256" key="8">
    <source>
        <dbReference type="ARBA" id="ARBA00023163"/>
    </source>
</evidence>
<dbReference type="SMART" id="SM00249">
    <property type="entry name" value="PHD"/>
    <property type="match status" value="4"/>
</dbReference>
<keyword evidence="8" id="KW-0804">Transcription</keyword>
<feature type="region of interest" description="Disordered" evidence="11">
    <location>
        <begin position="148"/>
        <end position="191"/>
    </location>
</feature>
<proteinExistence type="predicted"/>
<comment type="caution">
    <text evidence="15">The sequence shown here is derived from an EMBL/GenBank/DDBJ whole genome shotgun (WGS) entry which is preliminary data.</text>
</comment>
<dbReference type="InterPro" id="IPR013083">
    <property type="entry name" value="Znf_RING/FYVE/PHD"/>
</dbReference>
<feature type="domain" description="PHD-type" evidence="14">
    <location>
        <begin position="1032"/>
        <end position="1164"/>
    </location>
</feature>
<evidence type="ECO:0000256" key="5">
    <source>
        <dbReference type="ARBA" id="ARBA00022833"/>
    </source>
</evidence>
<comment type="subcellular location">
    <subcellularLocation>
        <location evidence="1">Nucleus</location>
    </subcellularLocation>
</comment>
<feature type="compositionally biased region" description="Pro residues" evidence="11">
    <location>
        <begin position="159"/>
        <end position="175"/>
    </location>
</feature>
<feature type="compositionally biased region" description="Polar residues" evidence="11">
    <location>
        <begin position="1590"/>
        <end position="1605"/>
    </location>
</feature>
<feature type="domain" description="PHD-type" evidence="12">
    <location>
        <begin position="784"/>
        <end position="844"/>
    </location>
</feature>
<feature type="region of interest" description="Disordered" evidence="11">
    <location>
        <begin position="42"/>
        <end position="61"/>
    </location>
</feature>
<dbReference type="InterPro" id="IPR001965">
    <property type="entry name" value="Znf_PHD"/>
</dbReference>
<dbReference type="Pfam" id="PF13771">
    <property type="entry name" value="zf-HC5HC2H"/>
    <property type="match status" value="1"/>
</dbReference>
<name>A0A433Q7V1_9FUNG</name>
<dbReference type="InterPro" id="IPR011011">
    <property type="entry name" value="Znf_FYVE_PHD"/>
</dbReference>
<dbReference type="Pfam" id="PF00856">
    <property type="entry name" value="SET"/>
    <property type="match status" value="1"/>
</dbReference>
<dbReference type="PROSITE" id="PS51805">
    <property type="entry name" value="EPHD"/>
    <property type="match status" value="1"/>
</dbReference>
<evidence type="ECO:0000256" key="10">
    <source>
        <dbReference type="PROSITE-ProRule" id="PRU00146"/>
    </source>
</evidence>
<feature type="compositionally biased region" description="Polar residues" evidence="11">
    <location>
        <begin position="480"/>
        <end position="492"/>
    </location>
</feature>
<organism evidence="15 16">
    <name type="scientific">Jimgerdemannia flammicorona</name>
    <dbReference type="NCBI Taxonomy" id="994334"/>
    <lineage>
        <taxon>Eukaryota</taxon>
        <taxon>Fungi</taxon>
        <taxon>Fungi incertae sedis</taxon>
        <taxon>Mucoromycota</taxon>
        <taxon>Mucoromycotina</taxon>
        <taxon>Endogonomycetes</taxon>
        <taxon>Endogonales</taxon>
        <taxon>Endogonaceae</taxon>
        <taxon>Jimgerdemannia</taxon>
    </lineage>
</organism>
<keyword evidence="2" id="KW-0479">Metal-binding</keyword>
<dbReference type="Gene3D" id="2.170.270.10">
    <property type="entry name" value="SET domain"/>
    <property type="match status" value="1"/>
</dbReference>
<evidence type="ECO:0000256" key="1">
    <source>
        <dbReference type="ARBA" id="ARBA00004123"/>
    </source>
</evidence>
<dbReference type="InterPro" id="IPR034732">
    <property type="entry name" value="EPHD"/>
</dbReference>
<dbReference type="Proteomes" id="UP000274822">
    <property type="component" value="Unassembled WGS sequence"/>
</dbReference>
<keyword evidence="4 10" id="KW-0863">Zinc-finger</keyword>
<dbReference type="SMART" id="SM00317">
    <property type="entry name" value="SET"/>
    <property type="match status" value="1"/>
</dbReference>
<evidence type="ECO:0000256" key="4">
    <source>
        <dbReference type="ARBA" id="ARBA00022771"/>
    </source>
</evidence>
<dbReference type="GO" id="GO:0008270">
    <property type="term" value="F:zinc ion binding"/>
    <property type="evidence" value="ECO:0007669"/>
    <property type="project" value="UniProtKB-KW"/>
</dbReference>
<dbReference type="SUPFAM" id="SSF57903">
    <property type="entry name" value="FYVE/PHD zinc finger"/>
    <property type="match status" value="2"/>
</dbReference>
<evidence type="ECO:0000256" key="3">
    <source>
        <dbReference type="ARBA" id="ARBA00022737"/>
    </source>
</evidence>
<evidence type="ECO:0000259" key="14">
    <source>
        <dbReference type="PROSITE" id="PS51805"/>
    </source>
</evidence>
<dbReference type="Pfam" id="PF00628">
    <property type="entry name" value="PHD"/>
    <property type="match status" value="1"/>
</dbReference>
<dbReference type="EMBL" id="RBNJ01011871">
    <property type="protein sequence ID" value="RUS25845.1"/>
    <property type="molecule type" value="Genomic_DNA"/>
</dbReference>
<protein>
    <recommendedName>
        <fullName evidence="17">SET domain-containing protein</fullName>
    </recommendedName>
</protein>
<accession>A0A433Q7V1</accession>
<dbReference type="InterPro" id="IPR019787">
    <property type="entry name" value="Znf_PHD-finger"/>
</dbReference>
<sequence length="1805" mass="198130">MDLLFFATNHLLKTTTTAKHENVGFNLQPNMPSFYNSSSSCSTVSNNASSEPSPSLLYQGMPRASTSLSENYTSVEPAAACTDVYFTKTDGSHDNVCFEQHHNRQHRMSVSSLLNDVAPPSPPEAPNFSAAANGTDVDMTNATLATTSSWENLSVNRSPPLPSPTSPVSVSPPPSQSQNHHGHQLTPPTPNVRVNLYDLVSSGVLSPNTIVTFRDQTATVTARGTLSPNQDLNYPLPSWLQTEFETPSAFATAIVKAGRSVKVAVNGWSAVKVCVPVMNGDDSNEDGPGNADATIDVSLDVLRKRYLNRITKAGAATATSPGAPSNAQEHPRNAWNTVTTAFTLPPKKRKRANTQGSITAHASNNGASVSDDTDTQDPQEVGEVKRRWKRNHSASMVLDRPSHVIDGVAGLDAGSVKSNHGLEQDDDTHPRHSRPTPSRQSSGGIGNGKSRSRRNSSPNASSSAHGKRRPSTKARRESTSEGVSIPGSSGETKGQGDNAKKRAVAQVILASLETALADDVANVTCISKPVHPASITRGVVVAIHKESPCASSSREMCFACGAFEKLVHDNRSRKSEFAFCNKCGESFHGCCVGIEGSEGSENTPAVGWTCPRCVRCVECWRAVVEPPSMLTAGDKERDASAKRVQVHGGDVPIDANKSSPMQTALKCIKCETTTHLTCEAIKDPDVEKQAKEAEASMEPFTWVCRRCRVCVECGGCHGDDEETDALATEPSAFVVDGHSQQHRNDPTPSVDRLIKGKPVRSSLKASWSHKYRLCPTCTLLLHKGNTCPLCRRLYHDDDYDTPMVFCDGCERWVHVACDAVLKDGDYEQLGSEGTRYFCPFCRDTQTHQTRKVEEKLDCVQEEPSEWQQEELIRPPNRHRGDSFKDLLMAAESLSNGTVVFPEDDEGVYDRRYSPSSPELSTAYSRSYPTSVDANPHEHDPFAAAYATSELGMPATVTTMESTAAEALLTFLGGGFGLGHAMEISDSPSAVSPVVQVAREEEEAKRAERSDTAKPEGETLPRSAFRDRTMNDDRRCTLCTERDAPSQDLGRLIPFWSNGHNDTAPIVDANGNGNPPLTWWAHTECLLWSVGVTEDEDGGLRGVIKVVEMALRNTCKSCGLSGASVACRGGGCDASYHLTCVMSRASGNDVVAGDGPETVYCAAHKNEQMIDVVEYDETKARRKERKLFVKDNLIAPFLQELEQSDDSLVSRATQFPYVFRAGALTVCSLGAYLSAEERAKSDGLDAVCYRVAHDDHNASDEEIRSIVFPVGYCFERWIPDWRDSAGVTRVKVICEYTVTPETMEDYSDGRHGSNQLEEDENGDETKVIVRMDRKEGDGFASAVTSRLRFAWRLTTIEQNHERRDEIWRDTVVDVMSFLFEKYQYHRWHTDIGGVKMDIDPTGKESQLPFFRSTFASDYHFFELQPAAFCGLDQPCLAWLLSSMKECQQANAAVRRRQDMILTKDVMSLLFRGGAISSLKRKRTEDAVNVRSCARTAGKYKVTRRKVRKIGRSLDGASTGLHGGHVGIGIRAQQTFTTVAGQLRHPIDNSQLMANAAMMGKYRAMKLTERENVVLRPCWGSTGPLENGEAGSCQSGNQPHLSPSFGHNSEYRQQHLHPRRRSSVGASLFGNGDYFHGSSSASSSSFSAHASAPSSPLLPRQSQHPLSIMYNPTCPTSFSLCVARSFEKDDMILEYIGEVIGERVAEMRKRIYAKRSKDCYMMHGSDDWVIDASRIGMKAKFIGHERVNHISTTNHLPLQASTYARVVFIDNAPRIIFHASRHLEPDDELTFNYEVSSEEECVQSGER</sequence>
<evidence type="ECO:0000313" key="16">
    <source>
        <dbReference type="Proteomes" id="UP000274822"/>
    </source>
</evidence>
<dbReference type="PANTHER" id="PTHR45888:SF5">
    <property type="entry name" value="D4, ISOFORM A"/>
    <property type="match status" value="1"/>
</dbReference>
<feature type="compositionally biased region" description="Polar residues" evidence="11">
    <location>
        <begin position="148"/>
        <end position="157"/>
    </location>
</feature>
<dbReference type="InterPro" id="IPR001214">
    <property type="entry name" value="SET_dom"/>
</dbReference>
<evidence type="ECO:0000259" key="12">
    <source>
        <dbReference type="PROSITE" id="PS50016"/>
    </source>
</evidence>
<feature type="domain" description="PHD-type" evidence="12">
    <location>
        <begin position="554"/>
        <end position="616"/>
    </location>
</feature>
<gene>
    <name evidence="15" type="ORF">BC938DRAFT_471571</name>
</gene>
<keyword evidence="6" id="KW-0156">Chromatin regulator</keyword>
<keyword evidence="3" id="KW-0677">Repeat</keyword>
<feature type="region of interest" description="Disordered" evidence="11">
    <location>
        <begin position="998"/>
        <end position="1026"/>
    </location>
</feature>
<keyword evidence="9" id="KW-0539">Nucleus</keyword>
<feature type="compositionally biased region" description="Polar residues" evidence="11">
    <location>
        <begin position="353"/>
        <end position="370"/>
    </location>
</feature>
<reference evidence="15 16" key="1">
    <citation type="journal article" date="2018" name="New Phytol.">
        <title>Phylogenomics of Endogonaceae and evolution of mycorrhizas within Mucoromycota.</title>
        <authorList>
            <person name="Chang Y."/>
            <person name="Desiro A."/>
            <person name="Na H."/>
            <person name="Sandor L."/>
            <person name="Lipzen A."/>
            <person name="Clum A."/>
            <person name="Barry K."/>
            <person name="Grigoriev I.V."/>
            <person name="Martin F.M."/>
            <person name="Stajich J.E."/>
            <person name="Smith M.E."/>
            <person name="Bonito G."/>
            <person name="Spatafora J.W."/>
        </authorList>
    </citation>
    <scope>NUCLEOTIDE SEQUENCE [LARGE SCALE GENOMIC DNA]</scope>
    <source>
        <strain evidence="15 16">AD002</strain>
    </source>
</reference>
<evidence type="ECO:0000256" key="6">
    <source>
        <dbReference type="ARBA" id="ARBA00022853"/>
    </source>
</evidence>
<dbReference type="PANTHER" id="PTHR45888">
    <property type="entry name" value="HL01030P-RELATED"/>
    <property type="match status" value="1"/>
</dbReference>
<dbReference type="GO" id="GO:0005634">
    <property type="term" value="C:nucleus"/>
    <property type="evidence" value="ECO:0007669"/>
    <property type="project" value="UniProtKB-SubCell"/>
</dbReference>
<keyword evidence="7" id="KW-0805">Transcription regulation</keyword>
<dbReference type="PROSITE" id="PS50280">
    <property type="entry name" value="SET"/>
    <property type="match status" value="1"/>
</dbReference>
<evidence type="ECO:0000256" key="11">
    <source>
        <dbReference type="SAM" id="MobiDB-lite"/>
    </source>
</evidence>
<dbReference type="SUPFAM" id="SSF82199">
    <property type="entry name" value="SET domain"/>
    <property type="match status" value="1"/>
</dbReference>
<feature type="region of interest" description="Disordered" evidence="11">
    <location>
        <begin position="1585"/>
        <end position="1621"/>
    </location>
</feature>
<dbReference type="GO" id="GO:0006325">
    <property type="term" value="P:chromatin organization"/>
    <property type="evidence" value="ECO:0007669"/>
    <property type="project" value="UniProtKB-KW"/>
</dbReference>
<dbReference type="PROSITE" id="PS50016">
    <property type="entry name" value="ZF_PHD_2"/>
    <property type="match status" value="2"/>
</dbReference>
<evidence type="ECO:0000256" key="7">
    <source>
        <dbReference type="ARBA" id="ARBA00023015"/>
    </source>
</evidence>
<feature type="domain" description="SET" evidence="13">
    <location>
        <begin position="1662"/>
        <end position="1792"/>
    </location>
</feature>
<feature type="region of interest" description="Disordered" evidence="11">
    <location>
        <begin position="314"/>
        <end position="498"/>
    </location>
</feature>
<evidence type="ECO:0000256" key="2">
    <source>
        <dbReference type="ARBA" id="ARBA00022723"/>
    </source>
</evidence>
<dbReference type="InterPro" id="IPR046341">
    <property type="entry name" value="SET_dom_sf"/>
</dbReference>
<feature type="region of interest" description="Disordered" evidence="11">
    <location>
        <begin position="114"/>
        <end position="134"/>
    </location>
</feature>
<keyword evidence="5" id="KW-0862">Zinc</keyword>